<protein>
    <recommendedName>
        <fullName evidence="4">Spore-associated protein A</fullName>
    </recommendedName>
</protein>
<name>A0ABV9E1N6_9ACTN</name>
<keyword evidence="3" id="KW-1185">Reference proteome</keyword>
<evidence type="ECO:0000313" key="2">
    <source>
        <dbReference type="EMBL" id="MFC4564120.1"/>
    </source>
</evidence>
<organism evidence="2 3">
    <name type="scientific">Nocardiopsis mangrovi</name>
    <dbReference type="NCBI Taxonomy" id="1179818"/>
    <lineage>
        <taxon>Bacteria</taxon>
        <taxon>Bacillati</taxon>
        <taxon>Actinomycetota</taxon>
        <taxon>Actinomycetes</taxon>
        <taxon>Streptosporangiales</taxon>
        <taxon>Nocardiopsidaceae</taxon>
        <taxon>Nocardiopsis</taxon>
    </lineage>
</organism>
<dbReference type="EMBL" id="JBHSFQ010000021">
    <property type="protein sequence ID" value="MFC4564120.1"/>
    <property type="molecule type" value="Genomic_DNA"/>
</dbReference>
<comment type="caution">
    <text evidence="2">The sequence shown here is derived from an EMBL/GenBank/DDBJ whole genome shotgun (WGS) entry which is preliminary data.</text>
</comment>
<evidence type="ECO:0008006" key="4">
    <source>
        <dbReference type="Google" id="ProtNLM"/>
    </source>
</evidence>
<dbReference type="Proteomes" id="UP001595923">
    <property type="component" value="Unassembled WGS sequence"/>
</dbReference>
<gene>
    <name evidence="2" type="ORF">ACFO4E_19855</name>
</gene>
<accession>A0ABV9E1N6</accession>
<evidence type="ECO:0000256" key="1">
    <source>
        <dbReference type="SAM" id="SignalP"/>
    </source>
</evidence>
<dbReference type="RefSeq" id="WP_378576966.1">
    <property type="nucleotide sequence ID" value="NZ_JBHSFQ010000021.1"/>
</dbReference>
<feature type="signal peptide" evidence="1">
    <location>
        <begin position="1"/>
        <end position="32"/>
    </location>
</feature>
<reference evidence="3" key="1">
    <citation type="journal article" date="2019" name="Int. J. Syst. Evol. Microbiol.">
        <title>The Global Catalogue of Microorganisms (GCM) 10K type strain sequencing project: providing services to taxonomists for standard genome sequencing and annotation.</title>
        <authorList>
            <consortium name="The Broad Institute Genomics Platform"/>
            <consortium name="The Broad Institute Genome Sequencing Center for Infectious Disease"/>
            <person name="Wu L."/>
            <person name="Ma J."/>
        </authorList>
    </citation>
    <scope>NUCLEOTIDE SEQUENCE [LARGE SCALE GENOMIC DNA]</scope>
    <source>
        <strain evidence="3">XZYJ18</strain>
    </source>
</reference>
<proteinExistence type="predicted"/>
<evidence type="ECO:0000313" key="3">
    <source>
        <dbReference type="Proteomes" id="UP001595923"/>
    </source>
</evidence>
<sequence length="157" mass="16427">MATRLRHNIRRATAALVIAAAGVLAAAPPAAAHTLDEAVRSGEGCTWASGSYTTLHSTRLTYGAEYYGTVYLLWHGGRGENCVVTLKGGATHGVSGYTEAVLRVQGGPTREEGERFSHYAAVNVAARGACVSYEGTIVHPTTLRPVSGGRPGWDNCG</sequence>
<keyword evidence="1" id="KW-0732">Signal</keyword>
<feature type="chain" id="PRO_5045495804" description="Spore-associated protein A" evidence="1">
    <location>
        <begin position="33"/>
        <end position="157"/>
    </location>
</feature>